<feature type="compositionally biased region" description="Acidic residues" evidence="18">
    <location>
        <begin position="431"/>
        <end position="440"/>
    </location>
</feature>
<dbReference type="PANTHER" id="PTHR12604:SF2">
    <property type="entry name" value="X-RAY REPAIR CROSS-COMPLEMENTING PROTEIN 6"/>
    <property type="match status" value="1"/>
</dbReference>
<dbReference type="GO" id="GO:0042162">
    <property type="term" value="F:telomeric DNA binding"/>
    <property type="evidence" value="ECO:0007669"/>
    <property type="project" value="InterPro"/>
</dbReference>
<dbReference type="InterPro" id="IPR016194">
    <property type="entry name" value="SPOC-like_C_dom_sf"/>
</dbReference>
<dbReference type="InterPro" id="IPR006165">
    <property type="entry name" value="Ku70"/>
</dbReference>
<protein>
    <recommendedName>
        <fullName evidence="5">ATP-dependent DNA helicase II subunit 1</fullName>
        <ecNumber evidence="4">3.6.4.12</ecNumber>
    </recommendedName>
    <alternativeName>
        <fullName evidence="17">ATP-dependent DNA helicase II subunit Ku70</fullName>
    </alternativeName>
</protein>
<dbReference type="GO" id="GO:0000723">
    <property type="term" value="P:telomere maintenance"/>
    <property type="evidence" value="ECO:0007669"/>
    <property type="project" value="InterPro"/>
</dbReference>
<comment type="similarity">
    <text evidence="3">Belongs to the ku70 family.</text>
</comment>
<dbReference type="InterPro" id="IPR005161">
    <property type="entry name" value="Ku_N"/>
</dbReference>
<dbReference type="InParanoid" id="A0A1Y1UR90"/>
<dbReference type="GO" id="GO:0006310">
    <property type="term" value="P:DNA recombination"/>
    <property type="evidence" value="ECO:0007669"/>
    <property type="project" value="UniProtKB-KW"/>
</dbReference>
<comment type="subcellular location">
    <subcellularLocation>
        <location evidence="2">Chromosome</location>
        <location evidence="2">Telomere</location>
    </subcellularLocation>
    <subcellularLocation>
        <location evidence="1">Nucleus</location>
    </subcellularLocation>
</comment>
<dbReference type="GO" id="GO:0016787">
    <property type="term" value="F:hydrolase activity"/>
    <property type="evidence" value="ECO:0007669"/>
    <property type="project" value="UniProtKB-KW"/>
</dbReference>
<feature type="compositionally biased region" description="Basic and acidic residues" evidence="18">
    <location>
        <begin position="405"/>
        <end position="430"/>
    </location>
</feature>
<dbReference type="OrthoDB" id="761538at2759"/>
<dbReference type="InterPro" id="IPR047087">
    <property type="entry name" value="KU70_core_dom"/>
</dbReference>
<evidence type="ECO:0000256" key="14">
    <source>
        <dbReference type="ARBA" id="ARBA00023172"/>
    </source>
</evidence>
<dbReference type="SUPFAM" id="SSF100939">
    <property type="entry name" value="SPOC domain-like"/>
    <property type="match status" value="1"/>
</dbReference>
<evidence type="ECO:0000313" key="21">
    <source>
        <dbReference type="Proteomes" id="UP000193218"/>
    </source>
</evidence>
<dbReference type="GeneID" id="33556075"/>
<evidence type="ECO:0000256" key="3">
    <source>
        <dbReference type="ARBA" id="ARBA00005240"/>
    </source>
</evidence>
<feature type="compositionally biased region" description="Polar residues" evidence="18">
    <location>
        <begin position="1"/>
        <end position="13"/>
    </location>
</feature>
<dbReference type="RefSeq" id="XP_021874272.1">
    <property type="nucleotide sequence ID" value="XM_022014267.1"/>
</dbReference>
<evidence type="ECO:0000256" key="18">
    <source>
        <dbReference type="SAM" id="MobiDB-lite"/>
    </source>
</evidence>
<dbReference type="GO" id="GO:0000781">
    <property type="term" value="C:chromosome, telomeric region"/>
    <property type="evidence" value="ECO:0007669"/>
    <property type="project" value="UniProtKB-SubCell"/>
</dbReference>
<keyword evidence="16" id="KW-0539">Nucleus</keyword>
<evidence type="ECO:0000256" key="16">
    <source>
        <dbReference type="ARBA" id="ARBA00023242"/>
    </source>
</evidence>
<dbReference type="SUPFAM" id="SSF53300">
    <property type="entry name" value="vWA-like"/>
    <property type="match status" value="1"/>
</dbReference>
<dbReference type="GO" id="GO:0006303">
    <property type="term" value="P:double-strand break repair via nonhomologous end joining"/>
    <property type="evidence" value="ECO:0007669"/>
    <property type="project" value="InterPro"/>
</dbReference>
<evidence type="ECO:0000259" key="19">
    <source>
        <dbReference type="SMART" id="SM00559"/>
    </source>
</evidence>
<evidence type="ECO:0000313" key="20">
    <source>
        <dbReference type="EMBL" id="ORX40593.1"/>
    </source>
</evidence>
<dbReference type="CDD" id="cd00788">
    <property type="entry name" value="KU70"/>
    <property type="match status" value="1"/>
</dbReference>
<keyword evidence="6" id="KW-0158">Chromosome</keyword>
<keyword evidence="11" id="KW-0067">ATP-binding</keyword>
<proteinExistence type="inferred from homology"/>
<feature type="region of interest" description="Disordered" evidence="18">
    <location>
        <begin position="404"/>
        <end position="453"/>
    </location>
</feature>
<dbReference type="GO" id="GO:0003690">
    <property type="term" value="F:double-stranded DNA binding"/>
    <property type="evidence" value="ECO:0007669"/>
    <property type="project" value="TreeGrafter"/>
</dbReference>
<evidence type="ECO:0000256" key="11">
    <source>
        <dbReference type="ARBA" id="ARBA00022840"/>
    </source>
</evidence>
<dbReference type="GO" id="GO:0043564">
    <property type="term" value="C:Ku70:Ku80 complex"/>
    <property type="evidence" value="ECO:0007669"/>
    <property type="project" value="InterPro"/>
</dbReference>
<dbReference type="EMBL" id="NBSH01000001">
    <property type="protein sequence ID" value="ORX40593.1"/>
    <property type="molecule type" value="Genomic_DNA"/>
</dbReference>
<reference evidence="20 21" key="1">
    <citation type="submission" date="2017-03" db="EMBL/GenBank/DDBJ databases">
        <title>Widespread Adenine N6-methylation of Active Genes in Fungi.</title>
        <authorList>
            <consortium name="DOE Joint Genome Institute"/>
            <person name="Mondo S.J."/>
            <person name="Dannebaum R.O."/>
            <person name="Kuo R.C."/>
            <person name="Louie K.B."/>
            <person name="Bewick A.J."/>
            <person name="Labutti K."/>
            <person name="Haridas S."/>
            <person name="Kuo A."/>
            <person name="Salamov A."/>
            <person name="Ahrendt S.R."/>
            <person name="Lau R."/>
            <person name="Bowen B.P."/>
            <person name="Lipzen A."/>
            <person name="Sullivan W."/>
            <person name="Andreopoulos W.B."/>
            <person name="Clum A."/>
            <person name="Lindquist E."/>
            <person name="Daum C."/>
            <person name="Northen T.R."/>
            <person name="Ramamoorthy G."/>
            <person name="Schmitz R.J."/>
            <person name="Gryganskyi A."/>
            <person name="Culley D."/>
            <person name="Magnuson J."/>
            <person name="James T.Y."/>
            <person name="O'Malley M.A."/>
            <person name="Stajich J.E."/>
            <person name="Spatafora J.W."/>
            <person name="Visel A."/>
            <person name="Grigoriev I.V."/>
        </authorList>
    </citation>
    <scope>NUCLEOTIDE SEQUENCE [LARGE SCALE GENOMIC DNA]</scope>
    <source>
        <strain evidence="20 21">NRRL Y-17943</strain>
    </source>
</reference>
<name>A0A1Y1UR90_9TREE</name>
<evidence type="ECO:0000256" key="7">
    <source>
        <dbReference type="ARBA" id="ARBA00022741"/>
    </source>
</evidence>
<evidence type="ECO:0000256" key="5">
    <source>
        <dbReference type="ARBA" id="ARBA00021796"/>
    </source>
</evidence>
<dbReference type="Proteomes" id="UP000193218">
    <property type="component" value="Unassembled WGS sequence"/>
</dbReference>
<keyword evidence="21" id="KW-1185">Reference proteome</keyword>
<evidence type="ECO:0000256" key="12">
    <source>
        <dbReference type="ARBA" id="ARBA00022895"/>
    </source>
</evidence>
<evidence type="ECO:0000256" key="4">
    <source>
        <dbReference type="ARBA" id="ARBA00012551"/>
    </source>
</evidence>
<evidence type="ECO:0000256" key="8">
    <source>
        <dbReference type="ARBA" id="ARBA00022763"/>
    </source>
</evidence>
<feature type="region of interest" description="Disordered" evidence="18">
    <location>
        <begin position="1"/>
        <end position="37"/>
    </location>
</feature>
<dbReference type="Pfam" id="PF03730">
    <property type="entry name" value="Ku_C"/>
    <property type="match status" value="1"/>
</dbReference>
<keyword evidence="12" id="KW-0779">Telomere</keyword>
<dbReference type="GO" id="GO:0003678">
    <property type="term" value="F:DNA helicase activity"/>
    <property type="evidence" value="ECO:0007669"/>
    <property type="project" value="UniProtKB-EC"/>
</dbReference>
<evidence type="ECO:0000256" key="10">
    <source>
        <dbReference type="ARBA" id="ARBA00022806"/>
    </source>
</evidence>
<dbReference type="InterPro" id="IPR005160">
    <property type="entry name" value="Ku_C"/>
</dbReference>
<dbReference type="Gene3D" id="2.40.290.10">
    <property type="match status" value="2"/>
</dbReference>
<keyword evidence="14" id="KW-0233">DNA recombination</keyword>
<evidence type="ECO:0000256" key="17">
    <source>
        <dbReference type="ARBA" id="ARBA00031811"/>
    </source>
</evidence>
<accession>A0A1Y1UR90</accession>
<dbReference type="PIRSF" id="PIRSF003033">
    <property type="entry name" value="Ku70"/>
    <property type="match status" value="1"/>
</dbReference>
<dbReference type="GO" id="GO:0003684">
    <property type="term" value="F:damaged DNA binding"/>
    <property type="evidence" value="ECO:0007669"/>
    <property type="project" value="InterPro"/>
</dbReference>
<dbReference type="Gene3D" id="3.40.50.410">
    <property type="entry name" value="von Willebrand factor, type A domain"/>
    <property type="match status" value="1"/>
</dbReference>
<dbReference type="Pfam" id="PF02735">
    <property type="entry name" value="Ku"/>
    <property type="match status" value="1"/>
</dbReference>
<keyword evidence="10" id="KW-0347">Helicase</keyword>
<dbReference type="AlphaFoldDB" id="A0A1Y1UR90"/>
<evidence type="ECO:0000256" key="6">
    <source>
        <dbReference type="ARBA" id="ARBA00022454"/>
    </source>
</evidence>
<evidence type="ECO:0000256" key="9">
    <source>
        <dbReference type="ARBA" id="ARBA00022801"/>
    </source>
</evidence>
<dbReference type="Gene3D" id="1.10.1600.10">
    <property type="match status" value="1"/>
</dbReference>
<keyword evidence="8" id="KW-0227">DNA damage</keyword>
<keyword evidence="9" id="KW-0378">Hydrolase</keyword>
<dbReference type="InterPro" id="IPR036465">
    <property type="entry name" value="vWFA_dom_sf"/>
</dbReference>
<evidence type="ECO:0000256" key="1">
    <source>
        <dbReference type="ARBA" id="ARBA00004123"/>
    </source>
</evidence>
<keyword evidence="7" id="KW-0547">Nucleotide-binding</keyword>
<feature type="domain" description="Ku" evidence="19">
    <location>
        <begin position="446"/>
        <end position="591"/>
    </location>
</feature>
<sequence length="760" mass="85075">MSNQLPQSPSPSHSDIGHDTTPPMSSYYGDKPRDIPSWDAFEAEDDEEIMDSSEYAYASRDHVLFCIDASSSMQTPRPDMSTPEGIIRGKSALHQVMDAVMDLQRKKVITGPADSVGIMFWNIDPSRPTTSAGSSGGYKPGTLVYQPLRTINAEEMKRGIKLLEHAQEEYESQEETESTTQPDTLTEAFPACKKGEELKVAEVLQTCNHLFRDGGTKLIGNKRIFLITDNDEPPGGTATFAASRTSYSDLLTLGVTINTFFIDRPDHRFNPSLYWNDILGRETDEDKPDAGAEPEGLDKLADLLTDLAIRNAPKRIQFSVPLRIGKEGGGIEIGISGYALVSTQTKGQPKYVRMRGQEVEEVVTKTEYTAAETGAVLRPEEIGHAFQFGHESTIRNVLEPNWWESSDRQDKEQQAAEEALRRAKARRDAGDGDDEIDEEDIKPRISSSMKQEEKSRVVARTRLAFKPEEVAEFKSMGITPQIKILGFQSPENINIEDNIKHSYFIYPDENAYTGSTRTFAALLQSCIKLDRHALALCRFRANSTPEFAVLIPQEETFTEGGGQDMPPGFHVIVLPFIDDIRQAPKNMTENLVANERQAKLMSNIVKRLRNKAGRYRSEVYPNPSLQYHYAQLQALAFEEDFDLAQKIDEIDRTYPKYHGMHKAAGEFMAEWNQAIEEDERAVESLKAPTKRAAATVEVDEAELEDVAGAYREGTIDKVKVADLRAYAKFHKISLSGKSAKKDIIEQIIPFLETLGKKSKN</sequence>
<dbReference type="STRING" id="4999.A0A1Y1UR90"/>
<keyword evidence="15" id="KW-0234">DNA repair</keyword>
<comment type="caution">
    <text evidence="20">The sequence shown here is derived from an EMBL/GenBank/DDBJ whole genome shotgun (WGS) entry which is preliminary data.</text>
</comment>
<gene>
    <name evidence="20" type="ORF">BD324DRAFT_611434</name>
</gene>
<dbReference type="InterPro" id="IPR027388">
    <property type="entry name" value="Ku70_bridge/pillars_dom_sf"/>
</dbReference>
<evidence type="ECO:0000256" key="13">
    <source>
        <dbReference type="ARBA" id="ARBA00023125"/>
    </source>
</evidence>
<evidence type="ECO:0000256" key="15">
    <source>
        <dbReference type="ARBA" id="ARBA00023204"/>
    </source>
</evidence>
<organism evidence="20 21">
    <name type="scientific">Kockovaella imperatae</name>
    <dbReference type="NCBI Taxonomy" id="4999"/>
    <lineage>
        <taxon>Eukaryota</taxon>
        <taxon>Fungi</taxon>
        <taxon>Dikarya</taxon>
        <taxon>Basidiomycota</taxon>
        <taxon>Agaricomycotina</taxon>
        <taxon>Tremellomycetes</taxon>
        <taxon>Tremellales</taxon>
        <taxon>Cuniculitremaceae</taxon>
        <taxon>Kockovaella</taxon>
    </lineage>
</organism>
<evidence type="ECO:0000256" key="2">
    <source>
        <dbReference type="ARBA" id="ARBA00004574"/>
    </source>
</evidence>
<dbReference type="GO" id="GO:0005524">
    <property type="term" value="F:ATP binding"/>
    <property type="evidence" value="ECO:0007669"/>
    <property type="project" value="UniProtKB-KW"/>
</dbReference>
<dbReference type="InterPro" id="IPR006164">
    <property type="entry name" value="DNA_bd_Ku70/Ku80"/>
</dbReference>
<dbReference type="SMART" id="SM00559">
    <property type="entry name" value="Ku78"/>
    <property type="match status" value="1"/>
</dbReference>
<keyword evidence="13" id="KW-0238">DNA-binding</keyword>
<dbReference type="FunCoup" id="A0A1Y1UR90">
    <property type="interactions" value="616"/>
</dbReference>
<dbReference type="Pfam" id="PF03731">
    <property type="entry name" value="Ku_N"/>
    <property type="match status" value="1"/>
</dbReference>
<dbReference type="EC" id="3.6.4.12" evidence="4"/>
<dbReference type="Gene3D" id="4.10.970.10">
    <property type="entry name" value="Ku70, bridge and pillars"/>
    <property type="match status" value="2"/>
</dbReference>
<dbReference type="PANTHER" id="PTHR12604">
    <property type="entry name" value="KU AUTOANTIGEN DNA HELICASE"/>
    <property type="match status" value="1"/>
</dbReference>